<accession>B0STB3</accession>
<evidence type="ECO:0000313" key="1">
    <source>
        <dbReference type="EMBL" id="ABZ98353.1"/>
    </source>
</evidence>
<gene>
    <name evidence="1" type="ordered locus">LEPBI_I2257</name>
</gene>
<keyword evidence="2" id="KW-1185">Reference proteome</keyword>
<reference evidence="1 2" key="1">
    <citation type="journal article" date="2008" name="PLoS ONE">
        <title>Genome sequence of the saprophyte Leptospira biflexa provides insights into the evolution of Leptospira and the pathogenesis of leptospirosis.</title>
        <authorList>
            <person name="Picardeau M."/>
            <person name="Bulach D.M."/>
            <person name="Bouchier C."/>
            <person name="Zuerner R.L."/>
            <person name="Zidane N."/>
            <person name="Wilson P.J."/>
            <person name="Creno S."/>
            <person name="Kuczek E.S."/>
            <person name="Bommezzadri S."/>
            <person name="Davis J.C."/>
            <person name="McGrath A."/>
            <person name="Johnson M.J."/>
            <person name="Boursaux-Eude C."/>
            <person name="Seemann T."/>
            <person name="Rouy Z."/>
            <person name="Coppel R.L."/>
            <person name="Rood J.I."/>
            <person name="Lajus A."/>
            <person name="Davies J.K."/>
            <person name="Medigue C."/>
            <person name="Adler B."/>
        </authorList>
    </citation>
    <scope>NUCLEOTIDE SEQUENCE [LARGE SCALE GENOMIC DNA]</scope>
    <source>
        <strain evidence="2">Patoc 1 / ATCC 23582 / Paris</strain>
    </source>
</reference>
<proteinExistence type="predicted"/>
<name>B0STB3_LEPBP</name>
<sequence>MEGYVYSYYLIQNTEKYRTHFLYKYELNDFKITRDFIPSIDDQ</sequence>
<dbReference type="KEGG" id="lbi:LEPBI_I2257"/>
<dbReference type="HOGENOM" id="CLU_3235488_0_0_12"/>
<dbReference type="AlphaFoldDB" id="B0STB3"/>
<organism evidence="1 2">
    <name type="scientific">Leptospira biflexa serovar Patoc (strain Patoc 1 / ATCC 23582 / Paris)</name>
    <dbReference type="NCBI Taxonomy" id="456481"/>
    <lineage>
        <taxon>Bacteria</taxon>
        <taxon>Pseudomonadati</taxon>
        <taxon>Spirochaetota</taxon>
        <taxon>Spirochaetia</taxon>
        <taxon>Leptospirales</taxon>
        <taxon>Leptospiraceae</taxon>
        <taxon>Leptospira</taxon>
    </lineage>
</organism>
<protein>
    <submittedName>
        <fullName evidence="1">Uncharacterized protein</fullName>
    </submittedName>
</protein>
<dbReference type="EMBL" id="CP000786">
    <property type="protein sequence ID" value="ABZ98353.1"/>
    <property type="molecule type" value="Genomic_DNA"/>
</dbReference>
<dbReference type="Proteomes" id="UP000001847">
    <property type="component" value="Chromosome I"/>
</dbReference>
<evidence type="ECO:0000313" key="2">
    <source>
        <dbReference type="Proteomes" id="UP000001847"/>
    </source>
</evidence>